<dbReference type="Proteomes" id="UP000807115">
    <property type="component" value="Chromosome 6"/>
</dbReference>
<accession>A0A921QTL2</accession>
<sequence>MGMQHKGSPPKKKLRRDDTERISDSYSQIPKGQKPYAQRKS</sequence>
<protein>
    <submittedName>
        <fullName evidence="2">Uncharacterized protein</fullName>
    </submittedName>
</protein>
<reference evidence="2" key="2">
    <citation type="submission" date="2020-10" db="EMBL/GenBank/DDBJ databases">
        <authorList>
            <person name="Cooper E.A."/>
            <person name="Brenton Z.W."/>
            <person name="Flinn B.S."/>
            <person name="Jenkins J."/>
            <person name="Shu S."/>
            <person name="Flowers D."/>
            <person name="Luo F."/>
            <person name="Wang Y."/>
            <person name="Xia P."/>
            <person name="Barry K."/>
            <person name="Daum C."/>
            <person name="Lipzen A."/>
            <person name="Yoshinaga Y."/>
            <person name="Schmutz J."/>
            <person name="Saski C."/>
            <person name="Vermerris W."/>
            <person name="Kresovich S."/>
        </authorList>
    </citation>
    <scope>NUCLEOTIDE SEQUENCE</scope>
</reference>
<gene>
    <name evidence="2" type="ORF">BDA96_06G258600</name>
</gene>
<organism evidence="2 3">
    <name type="scientific">Sorghum bicolor</name>
    <name type="common">Sorghum</name>
    <name type="synonym">Sorghum vulgare</name>
    <dbReference type="NCBI Taxonomy" id="4558"/>
    <lineage>
        <taxon>Eukaryota</taxon>
        <taxon>Viridiplantae</taxon>
        <taxon>Streptophyta</taxon>
        <taxon>Embryophyta</taxon>
        <taxon>Tracheophyta</taxon>
        <taxon>Spermatophyta</taxon>
        <taxon>Magnoliopsida</taxon>
        <taxon>Liliopsida</taxon>
        <taxon>Poales</taxon>
        <taxon>Poaceae</taxon>
        <taxon>PACMAD clade</taxon>
        <taxon>Panicoideae</taxon>
        <taxon>Andropogonodae</taxon>
        <taxon>Andropogoneae</taxon>
        <taxon>Sorghinae</taxon>
        <taxon>Sorghum</taxon>
    </lineage>
</organism>
<dbReference type="AlphaFoldDB" id="A0A921QTL2"/>
<evidence type="ECO:0000313" key="3">
    <source>
        <dbReference type="Proteomes" id="UP000807115"/>
    </source>
</evidence>
<evidence type="ECO:0000256" key="1">
    <source>
        <dbReference type="SAM" id="MobiDB-lite"/>
    </source>
</evidence>
<evidence type="ECO:0000313" key="2">
    <source>
        <dbReference type="EMBL" id="KAG0527732.1"/>
    </source>
</evidence>
<comment type="caution">
    <text evidence="2">The sequence shown here is derived from an EMBL/GenBank/DDBJ whole genome shotgun (WGS) entry which is preliminary data.</text>
</comment>
<name>A0A921QTL2_SORBI</name>
<reference evidence="2" key="1">
    <citation type="journal article" date="2019" name="BMC Genomics">
        <title>A new reference genome for Sorghum bicolor reveals high levels of sequence similarity between sweet and grain genotypes: implications for the genetics of sugar metabolism.</title>
        <authorList>
            <person name="Cooper E.A."/>
            <person name="Brenton Z.W."/>
            <person name="Flinn B.S."/>
            <person name="Jenkins J."/>
            <person name="Shu S."/>
            <person name="Flowers D."/>
            <person name="Luo F."/>
            <person name="Wang Y."/>
            <person name="Xia P."/>
            <person name="Barry K."/>
            <person name="Daum C."/>
            <person name="Lipzen A."/>
            <person name="Yoshinaga Y."/>
            <person name="Schmutz J."/>
            <person name="Saski C."/>
            <person name="Vermerris W."/>
            <person name="Kresovich S."/>
        </authorList>
    </citation>
    <scope>NUCLEOTIDE SEQUENCE</scope>
</reference>
<proteinExistence type="predicted"/>
<dbReference type="EMBL" id="CM027685">
    <property type="protein sequence ID" value="KAG0527732.1"/>
    <property type="molecule type" value="Genomic_DNA"/>
</dbReference>
<feature type="region of interest" description="Disordered" evidence="1">
    <location>
        <begin position="1"/>
        <end position="41"/>
    </location>
</feature>